<dbReference type="InterPro" id="IPR015915">
    <property type="entry name" value="Kelch-typ_b-propeller"/>
</dbReference>
<dbReference type="Gene3D" id="1.20.1280.50">
    <property type="match status" value="1"/>
</dbReference>
<name>M8BNU0_AEGTA</name>
<evidence type="ECO:0000313" key="1">
    <source>
        <dbReference type="EnsemblPlants" id="EMT08439"/>
    </source>
</evidence>
<reference evidence="1" key="1">
    <citation type="submission" date="2015-06" db="UniProtKB">
        <authorList>
            <consortium name="EnsemblPlants"/>
        </authorList>
    </citation>
    <scope>IDENTIFICATION</scope>
</reference>
<dbReference type="InterPro" id="IPR013187">
    <property type="entry name" value="F-box-assoc_dom_typ3"/>
</dbReference>
<protein>
    <submittedName>
        <fullName evidence="1">Uncharacterized protein</fullName>
    </submittedName>
</protein>
<dbReference type="EnsemblPlants" id="EMT08439">
    <property type="protein sequence ID" value="EMT08439"/>
    <property type="gene ID" value="F775_22800"/>
</dbReference>
<dbReference type="NCBIfam" id="TIGR01640">
    <property type="entry name" value="F_box_assoc_1"/>
    <property type="match status" value="1"/>
</dbReference>
<accession>M8BNU0</accession>
<dbReference type="Pfam" id="PF08268">
    <property type="entry name" value="FBA_3"/>
    <property type="match status" value="1"/>
</dbReference>
<dbReference type="SMART" id="SM00256">
    <property type="entry name" value="FBOX"/>
    <property type="match status" value="1"/>
</dbReference>
<dbReference type="InterPro" id="IPR050796">
    <property type="entry name" value="SCF_F-box_component"/>
</dbReference>
<dbReference type="PROSITE" id="PS50181">
    <property type="entry name" value="FBOX"/>
    <property type="match status" value="1"/>
</dbReference>
<sequence>MELPPDVLVSIVQRLPPSSRRLTRLVCRQWRDVVDTRTAEMQSRAKLLVTTPAGSAYFASDLYTGRPGRYLWKNNARHYKGIMVVGTCNGLICLCDNREASGVITLVNPATAERLPLPPLPSHATVRDFTVRSHERYGFGYHPTTGRHKVVHVGDYGRKGNPQVNVFTLGEASWRDVATAPGPRCDYEAHIVGVDGTMYWAAKRGKKLMAFDLDCERLTFIKSLPEASSNSWHLAAVLGRLKIAELKKRQIGDIGFINTNLIDAYTVEKHPKEAEANLLQSLVLNQNKDIILFPYNFKVWRKFTSKAPGLPKKLQFNHPKEPGNNYCGYYVCEAICYTTCERGYTEEQYEVRVGSRGCIDNERAQVELVVHGGVGPTTVIADCMSSH</sequence>
<dbReference type="InterPro" id="IPR017451">
    <property type="entry name" value="F-box-assoc_interact_dom"/>
</dbReference>
<dbReference type="SUPFAM" id="SSF50965">
    <property type="entry name" value="Galactose oxidase, central domain"/>
    <property type="match status" value="1"/>
</dbReference>
<dbReference type="AlphaFoldDB" id="M8BNU0"/>
<dbReference type="PANTHER" id="PTHR31672">
    <property type="entry name" value="BNACNNG10540D PROTEIN"/>
    <property type="match status" value="1"/>
</dbReference>
<proteinExistence type="predicted"/>
<dbReference type="InterPro" id="IPR001810">
    <property type="entry name" value="F-box_dom"/>
</dbReference>
<dbReference type="InterPro" id="IPR011043">
    <property type="entry name" value="Gal_Oxase/kelch_b-propeller"/>
</dbReference>
<dbReference type="Pfam" id="PF00646">
    <property type="entry name" value="F-box"/>
    <property type="match status" value="1"/>
</dbReference>
<dbReference type="InterPro" id="IPR036047">
    <property type="entry name" value="F-box-like_dom_sf"/>
</dbReference>
<dbReference type="SUPFAM" id="SSF81383">
    <property type="entry name" value="F-box domain"/>
    <property type="match status" value="1"/>
</dbReference>
<dbReference type="PANTHER" id="PTHR31672:SF13">
    <property type="entry name" value="F-BOX PROTEIN CPR30-LIKE"/>
    <property type="match status" value="1"/>
</dbReference>
<organism evidence="1">
    <name type="scientific">Aegilops tauschii</name>
    <name type="common">Tausch's goatgrass</name>
    <name type="synonym">Aegilops squarrosa</name>
    <dbReference type="NCBI Taxonomy" id="37682"/>
    <lineage>
        <taxon>Eukaryota</taxon>
        <taxon>Viridiplantae</taxon>
        <taxon>Streptophyta</taxon>
        <taxon>Embryophyta</taxon>
        <taxon>Tracheophyta</taxon>
        <taxon>Spermatophyta</taxon>
        <taxon>Magnoliopsida</taxon>
        <taxon>Liliopsida</taxon>
        <taxon>Poales</taxon>
        <taxon>Poaceae</taxon>
        <taxon>BOP clade</taxon>
        <taxon>Pooideae</taxon>
        <taxon>Triticodae</taxon>
        <taxon>Triticeae</taxon>
        <taxon>Triticinae</taxon>
        <taxon>Aegilops</taxon>
    </lineage>
</organism>
<dbReference type="Gene3D" id="2.120.10.80">
    <property type="entry name" value="Kelch-type beta propeller"/>
    <property type="match status" value="1"/>
</dbReference>